<organism evidence="5 8">
    <name type="scientific">Micromonospora tulbaghiae</name>
    <dbReference type="NCBI Taxonomy" id="479978"/>
    <lineage>
        <taxon>Bacteria</taxon>
        <taxon>Bacillati</taxon>
        <taxon>Actinomycetota</taxon>
        <taxon>Actinomycetes</taxon>
        <taxon>Micromonosporales</taxon>
        <taxon>Micromonosporaceae</taxon>
        <taxon>Micromonospora</taxon>
    </lineage>
</organism>
<protein>
    <submittedName>
        <fullName evidence="6">Monosaccharide ABC transporter ATP-binding protein, CUT2 family</fullName>
    </submittedName>
    <submittedName>
        <fullName evidence="5">Sugar ABC transporter ATP-binding protein</fullName>
    </submittedName>
</protein>
<keyword evidence="7" id="KW-1185">Reference proteome</keyword>
<reference evidence="5" key="2">
    <citation type="submission" date="2021-03" db="EMBL/GenBank/DDBJ databases">
        <title>X isolated from Micromonospora tulbaghiae.</title>
        <authorList>
            <person name="Stennett H.L."/>
        </authorList>
    </citation>
    <scope>NUCLEOTIDE SEQUENCE</scope>
    <source>
        <strain evidence="5">28M1-20</strain>
    </source>
</reference>
<evidence type="ECO:0000313" key="6">
    <source>
        <dbReference type="EMBL" id="SCE74789.1"/>
    </source>
</evidence>
<dbReference type="EMBL" id="FMCQ01000002">
    <property type="protein sequence ID" value="SCE74789.1"/>
    <property type="molecule type" value="Genomic_DNA"/>
</dbReference>
<dbReference type="EMBL" id="JAGFVQ010000001">
    <property type="protein sequence ID" value="MBO4138629.1"/>
    <property type="molecule type" value="Genomic_DNA"/>
</dbReference>
<feature type="compositionally biased region" description="Basic and acidic residues" evidence="3">
    <location>
        <begin position="12"/>
        <end position="21"/>
    </location>
</feature>
<dbReference type="InterPro" id="IPR050107">
    <property type="entry name" value="ABC_carbohydrate_import_ATPase"/>
</dbReference>
<evidence type="ECO:0000313" key="8">
    <source>
        <dbReference type="Proteomes" id="UP000669887"/>
    </source>
</evidence>
<dbReference type="Gene3D" id="3.40.50.300">
    <property type="entry name" value="P-loop containing nucleotide triphosphate hydrolases"/>
    <property type="match status" value="1"/>
</dbReference>
<dbReference type="InterPro" id="IPR003439">
    <property type="entry name" value="ABC_transporter-like_ATP-bd"/>
</dbReference>
<dbReference type="Pfam" id="PF00005">
    <property type="entry name" value="ABC_tran"/>
    <property type="match status" value="1"/>
</dbReference>
<dbReference type="GeneID" id="93469054"/>
<dbReference type="InterPro" id="IPR017871">
    <property type="entry name" value="ABC_transporter-like_CS"/>
</dbReference>
<gene>
    <name evidence="6" type="ORF">GA0070562_2268</name>
    <name evidence="5" type="ORF">J5U46_00485</name>
</gene>
<dbReference type="GO" id="GO:0005524">
    <property type="term" value="F:ATP binding"/>
    <property type="evidence" value="ECO:0007669"/>
    <property type="project" value="UniProtKB-KW"/>
</dbReference>
<dbReference type="InterPro" id="IPR027417">
    <property type="entry name" value="P-loop_NTPase"/>
</dbReference>
<evidence type="ECO:0000259" key="4">
    <source>
        <dbReference type="PROSITE" id="PS50893"/>
    </source>
</evidence>
<dbReference type="InterPro" id="IPR003593">
    <property type="entry name" value="AAA+_ATPase"/>
</dbReference>
<dbReference type="PROSITE" id="PS50893">
    <property type="entry name" value="ABC_TRANSPORTER_2"/>
    <property type="match status" value="1"/>
</dbReference>
<dbReference type="CDD" id="cd03216">
    <property type="entry name" value="ABC_Carb_Monos_I"/>
    <property type="match status" value="1"/>
</dbReference>
<accession>A0AAW4JIF5</accession>
<dbReference type="RefSeq" id="WP_091416934.1">
    <property type="nucleotide sequence ID" value="NZ_FMCQ01000002.1"/>
</dbReference>
<evidence type="ECO:0000256" key="3">
    <source>
        <dbReference type="SAM" id="MobiDB-lite"/>
    </source>
</evidence>
<dbReference type="SUPFAM" id="SSF52540">
    <property type="entry name" value="P-loop containing nucleoside triphosphate hydrolases"/>
    <property type="match status" value="1"/>
</dbReference>
<dbReference type="PANTHER" id="PTHR43790">
    <property type="entry name" value="CARBOHYDRATE TRANSPORT ATP-BINDING PROTEIN MG119-RELATED"/>
    <property type="match status" value="1"/>
</dbReference>
<dbReference type="PROSITE" id="PS00211">
    <property type="entry name" value="ABC_TRANSPORTER_1"/>
    <property type="match status" value="1"/>
</dbReference>
<evidence type="ECO:0000313" key="7">
    <source>
        <dbReference type="Proteomes" id="UP000199405"/>
    </source>
</evidence>
<feature type="region of interest" description="Disordered" evidence="3">
    <location>
        <begin position="1"/>
        <end position="27"/>
    </location>
</feature>
<evidence type="ECO:0000313" key="5">
    <source>
        <dbReference type="EMBL" id="MBO4138629.1"/>
    </source>
</evidence>
<keyword evidence="2 5" id="KW-0067">ATP-binding</keyword>
<comment type="caution">
    <text evidence="5">The sequence shown here is derived from an EMBL/GenBank/DDBJ whole genome shotgun (WGS) entry which is preliminary data.</text>
</comment>
<name>A0AAW4JIF5_9ACTN</name>
<feature type="domain" description="ABC transporter" evidence="4">
    <location>
        <begin position="30"/>
        <end position="273"/>
    </location>
</feature>
<dbReference type="PANTHER" id="PTHR43790:SF8">
    <property type="entry name" value="SUGAR ABC TRANSPORTER ATP-BINDING PROTEIN"/>
    <property type="match status" value="1"/>
</dbReference>
<dbReference type="AlphaFoldDB" id="A0AAW4JIF5"/>
<dbReference type="GO" id="GO:0016887">
    <property type="term" value="F:ATP hydrolysis activity"/>
    <property type="evidence" value="ECO:0007669"/>
    <property type="project" value="InterPro"/>
</dbReference>
<sequence>MTEQAAAVPRPGDVERRRDEVPPPTTTPVLQARGIARSFGAVRALRDASLTLRRGEVMALMGDNGAGKSTLVKTLAGVVTPDRGEILVDGAPRRFAGPADALDAGIETVYQDLSLIDSMSAAENVFLGREPLGRGPMSRLLRLVDRRAMAERTQKAVDRIGARLPSLSSHVSSMSGGQRQALAVARATMWGRNIVMLDEPTAALGVTESGHVLEIITALKQQDIAVLMISHNLEHVFRVADRVTVMRQGRTVGELTTAEASSGDIVALITGAAPAAAATES</sequence>
<evidence type="ECO:0000256" key="1">
    <source>
        <dbReference type="ARBA" id="ARBA00022741"/>
    </source>
</evidence>
<reference evidence="6 7" key="1">
    <citation type="submission" date="2016-06" db="EMBL/GenBank/DDBJ databases">
        <authorList>
            <person name="Varghese N."/>
            <person name="Submissions Spin"/>
        </authorList>
    </citation>
    <scope>NUCLEOTIDE SEQUENCE [LARGE SCALE GENOMIC DNA]</scope>
    <source>
        <strain evidence="6 7">DSM 45142</strain>
    </source>
</reference>
<proteinExistence type="predicted"/>
<keyword evidence="1" id="KW-0547">Nucleotide-binding</keyword>
<dbReference type="Proteomes" id="UP000199405">
    <property type="component" value="Unassembled WGS sequence"/>
</dbReference>
<evidence type="ECO:0000256" key="2">
    <source>
        <dbReference type="ARBA" id="ARBA00022840"/>
    </source>
</evidence>
<dbReference type="Proteomes" id="UP000669887">
    <property type="component" value="Unassembled WGS sequence"/>
</dbReference>
<dbReference type="SMART" id="SM00382">
    <property type="entry name" value="AAA"/>
    <property type="match status" value="1"/>
</dbReference>